<dbReference type="Proteomes" id="UP000789901">
    <property type="component" value="Unassembled WGS sequence"/>
</dbReference>
<dbReference type="EMBL" id="CAJVQB010012330">
    <property type="protein sequence ID" value="CAG8754706.1"/>
    <property type="molecule type" value="Genomic_DNA"/>
</dbReference>
<protein>
    <submittedName>
        <fullName evidence="1">33784_t:CDS:1</fullName>
    </submittedName>
</protein>
<dbReference type="PANTHER" id="PTHR35385">
    <property type="entry name" value="PROTEIN B, PUTATIVE-RELATED-RELATED"/>
    <property type="match status" value="1"/>
</dbReference>
<feature type="non-terminal residue" evidence="1">
    <location>
        <position position="1"/>
    </location>
</feature>
<name>A0ABN7VBS9_GIGMA</name>
<comment type="caution">
    <text evidence="1">The sequence shown here is derived from an EMBL/GenBank/DDBJ whole genome shotgun (WGS) entry which is preliminary data.</text>
</comment>
<proteinExistence type="predicted"/>
<organism evidence="1 2">
    <name type="scientific">Gigaspora margarita</name>
    <dbReference type="NCBI Taxonomy" id="4874"/>
    <lineage>
        <taxon>Eukaryota</taxon>
        <taxon>Fungi</taxon>
        <taxon>Fungi incertae sedis</taxon>
        <taxon>Mucoromycota</taxon>
        <taxon>Glomeromycotina</taxon>
        <taxon>Glomeromycetes</taxon>
        <taxon>Diversisporales</taxon>
        <taxon>Gigasporaceae</taxon>
        <taxon>Gigaspora</taxon>
    </lineage>
</organism>
<gene>
    <name evidence="1" type="ORF">GMARGA_LOCUS16788</name>
</gene>
<evidence type="ECO:0000313" key="1">
    <source>
        <dbReference type="EMBL" id="CAG8754706.1"/>
    </source>
</evidence>
<dbReference type="PANTHER" id="PTHR35385:SF2">
    <property type="entry name" value="PROTEIN B, PUTATIVE-RELATED"/>
    <property type="match status" value="1"/>
</dbReference>
<accession>A0ABN7VBS9</accession>
<sequence length="419" mass="47871">KSNIKNIYPLEVNLYYTYNYLPNLAASLSFCPVSAETRKQYINLFSIGHIVATTRHTYKDKLYLSASNNNELVCLLANQAKNPDRGFLQHLYSQFCLAQLGNRNGKGIFERLQEMTGELCYLDVFAIFNPLNISIILLYTSCSIGALPLGVFLISNKAKVTIENAINLLKTILPNNAFYRREPQVGPKAIITNDSNAKPLWYWLYDSKHKIHKDDRILIMYSLKAILYAPTIPKIEEEYLKFKEQYFTKYNQLVIVKTVSLSQLERSKPGRHQYNAINNIYIVPSIMTIGKFYTVNPSIGTCTYLTALGGSPYFHYIVYGAIAQDLSFYASLCEPAISENNQMNVHKNEDINPQNLNENMSTIIDITVIYIENFKKEYEKAESLLLNKLIAYLYQRNSTIKAELIQSGAKIYVQPASIQ</sequence>
<keyword evidence="2" id="KW-1185">Reference proteome</keyword>
<evidence type="ECO:0000313" key="2">
    <source>
        <dbReference type="Proteomes" id="UP000789901"/>
    </source>
</evidence>
<reference evidence="1 2" key="1">
    <citation type="submission" date="2021-06" db="EMBL/GenBank/DDBJ databases">
        <authorList>
            <person name="Kallberg Y."/>
            <person name="Tangrot J."/>
            <person name="Rosling A."/>
        </authorList>
    </citation>
    <scope>NUCLEOTIDE SEQUENCE [LARGE SCALE GENOMIC DNA]</scope>
    <source>
        <strain evidence="1 2">120-4 pot B 10/14</strain>
    </source>
</reference>